<dbReference type="InterPro" id="IPR023997">
    <property type="entry name" value="TonB-dep_OMP_SusC/RagA_CS"/>
</dbReference>
<sequence>MLKTTICLPGKLRRYAHVLLVLCFLLCTTVAAFAQKKSIVKGLVRDEKGEVLAGATVVARNAKTGFTAGVQTDSVGLFHFNNLPEDGSYSFQVSMISFEPQTVSGFTIKSGETISVAIKLKSSSTQLNDVVVIGYGAVKQKNLTGAIASVKAADLNMSVASSFQQTLQGKATGVQVIQGTGQPGANVTVQLRSNPSFANAGALYVIDGVPVDAALPVDGPKALSGARYGSAGARQSPLNFINPNDIESIEFLKDASSAAIYGVRAGGGVILVTTRRGKSGKPSIQYTGSYGAQQVAKMYEVLNTKDYMEQRNLLHQEVWMKNNKVAPYYGTVDAASVATPYKPIFTQAQIDTTPQYQSAMDAITRQGYTQQHNISMSGGNGKTSYFVSGNYFDQKGVLLNSGFKRYNGRVNLDQVISDKVKVGVNLIGSNSISNNTITGGQNEAGGIVTAAMYFPANLPFYGPDGSYTANPMYANIPNPLSYETVEDQTKTQRLLSNAYGTWEIIKGLTAKANFSYDQSNVKRTNFLPTTFYYGAKVGGLASVASSVSTSKLLEYTLNYTHSFGKRQTLQALAGYSYMLNDFENMNAGNQQFVSDIVSWYDLNSGAGAKPVVGTYKTQDIWASYFGRAIYQLDDKYTLTASVRRDGASRFATNKKWGIFPAISGSWLISEEQFLKNNAVVDFLKLRAGYGETGNSNFPATAFEIYGTRGNPWFGENAASSTAIFLKQAANPNLTWETAGEFNAGVDFGILRSRITGSVDYFNKNIRNLIAWMPFPSDFTVSGVYGNSGTTKSTGYEIGLQSKNIIGRKGGFSWSSNINFSHYLNYWVKRSPQSLATLDKWKDASGKNALFNGAYGYVADGLFKGQFGSAPALMPGMLPGGIIIKDIHGFDDKGNLSGPDGLLTAADQTLLANLDPKFNFGFGNTFTYKNFDLNIYFSGMIKKARSPYYTDYYRIANLQANMETYGWNTMPVSKDRWTFKNPTGDFPTGLSDSRYASYQNYSSYYILDASYLRCRNITLGYSFPASFFQSQHTISGLRLSLDVQNPFTITSYPGLDPELTLDNFYPLSKSVVFGVNVTL</sequence>
<evidence type="ECO:0000313" key="10">
    <source>
        <dbReference type="EMBL" id="SEW51295.1"/>
    </source>
</evidence>
<keyword evidence="4 7" id="KW-0812">Transmembrane</keyword>
<dbReference type="InterPro" id="IPR023996">
    <property type="entry name" value="TonB-dep_OMP_SusC/RagA"/>
</dbReference>
<comment type="similarity">
    <text evidence="7">Belongs to the TonB-dependent receptor family.</text>
</comment>
<accession>A0A1I0S6Q5</accession>
<dbReference type="OrthoDB" id="9768177at2"/>
<evidence type="ECO:0000256" key="3">
    <source>
        <dbReference type="ARBA" id="ARBA00022452"/>
    </source>
</evidence>
<dbReference type="RefSeq" id="WP_089897692.1">
    <property type="nucleotide sequence ID" value="NZ_FOJG01000002.1"/>
</dbReference>
<keyword evidence="8" id="KW-0732">Signal</keyword>
<dbReference type="STRING" id="29529.SAMN04488122_4195"/>
<evidence type="ECO:0000256" key="1">
    <source>
        <dbReference type="ARBA" id="ARBA00004571"/>
    </source>
</evidence>
<dbReference type="InterPro" id="IPR036942">
    <property type="entry name" value="Beta-barrel_TonB_sf"/>
</dbReference>
<evidence type="ECO:0000256" key="6">
    <source>
        <dbReference type="ARBA" id="ARBA00023237"/>
    </source>
</evidence>
<organism evidence="10 11">
    <name type="scientific">Chitinophaga arvensicola</name>
    <dbReference type="NCBI Taxonomy" id="29529"/>
    <lineage>
        <taxon>Bacteria</taxon>
        <taxon>Pseudomonadati</taxon>
        <taxon>Bacteroidota</taxon>
        <taxon>Chitinophagia</taxon>
        <taxon>Chitinophagales</taxon>
        <taxon>Chitinophagaceae</taxon>
        <taxon>Chitinophaga</taxon>
    </lineage>
</organism>
<dbReference type="SUPFAM" id="SSF49464">
    <property type="entry name" value="Carboxypeptidase regulatory domain-like"/>
    <property type="match status" value="1"/>
</dbReference>
<keyword evidence="2 7" id="KW-0813">Transport</keyword>
<dbReference type="Gene3D" id="2.40.170.20">
    <property type="entry name" value="TonB-dependent receptor, beta-barrel domain"/>
    <property type="match status" value="1"/>
</dbReference>
<dbReference type="InterPro" id="IPR008969">
    <property type="entry name" value="CarboxyPept-like_regulatory"/>
</dbReference>
<dbReference type="SUPFAM" id="SSF56935">
    <property type="entry name" value="Porins"/>
    <property type="match status" value="1"/>
</dbReference>
<dbReference type="NCBIfam" id="TIGR04056">
    <property type="entry name" value="OMP_RagA_SusC"/>
    <property type="match status" value="1"/>
</dbReference>
<evidence type="ECO:0000259" key="9">
    <source>
        <dbReference type="Pfam" id="PF07715"/>
    </source>
</evidence>
<reference evidence="11" key="1">
    <citation type="submission" date="2016-10" db="EMBL/GenBank/DDBJ databases">
        <authorList>
            <person name="Varghese N."/>
            <person name="Submissions S."/>
        </authorList>
    </citation>
    <scope>NUCLEOTIDE SEQUENCE [LARGE SCALE GENOMIC DNA]</scope>
    <source>
        <strain evidence="11">DSM 3695</strain>
    </source>
</reference>
<dbReference type="AlphaFoldDB" id="A0A1I0S6Q5"/>
<dbReference type="InterPro" id="IPR012910">
    <property type="entry name" value="Plug_dom"/>
</dbReference>
<feature type="domain" description="TonB-dependent receptor plug" evidence="9">
    <location>
        <begin position="140"/>
        <end position="269"/>
    </location>
</feature>
<dbReference type="InterPro" id="IPR037066">
    <property type="entry name" value="Plug_dom_sf"/>
</dbReference>
<comment type="subcellular location">
    <subcellularLocation>
        <location evidence="1 7">Cell outer membrane</location>
        <topology evidence="1 7">Multi-pass membrane protein</topology>
    </subcellularLocation>
</comment>
<dbReference type="Pfam" id="PF13620">
    <property type="entry name" value="CarboxypepD_reg"/>
    <property type="match status" value="1"/>
</dbReference>
<name>A0A1I0S6Q5_9BACT</name>
<evidence type="ECO:0000256" key="2">
    <source>
        <dbReference type="ARBA" id="ARBA00022448"/>
    </source>
</evidence>
<protein>
    <submittedName>
        <fullName evidence="10">TonB-linked outer membrane protein, SusC/RagA family</fullName>
    </submittedName>
</protein>
<feature type="signal peptide" evidence="8">
    <location>
        <begin position="1"/>
        <end position="34"/>
    </location>
</feature>
<keyword evidence="3 7" id="KW-1134">Transmembrane beta strand</keyword>
<keyword evidence="5 7" id="KW-0472">Membrane</keyword>
<dbReference type="Proteomes" id="UP000199310">
    <property type="component" value="Unassembled WGS sequence"/>
</dbReference>
<feature type="chain" id="PRO_5011531877" evidence="8">
    <location>
        <begin position="35"/>
        <end position="1078"/>
    </location>
</feature>
<keyword evidence="6 7" id="KW-0998">Cell outer membrane</keyword>
<gene>
    <name evidence="10" type="ORF">SAMN04488122_4195</name>
</gene>
<dbReference type="Gene3D" id="2.170.130.10">
    <property type="entry name" value="TonB-dependent receptor, plug domain"/>
    <property type="match status" value="1"/>
</dbReference>
<keyword evidence="11" id="KW-1185">Reference proteome</keyword>
<dbReference type="InterPro" id="IPR039426">
    <property type="entry name" value="TonB-dep_rcpt-like"/>
</dbReference>
<dbReference type="NCBIfam" id="TIGR04057">
    <property type="entry name" value="SusC_RagA_signa"/>
    <property type="match status" value="1"/>
</dbReference>
<dbReference type="Pfam" id="PF07715">
    <property type="entry name" value="Plug"/>
    <property type="match status" value="1"/>
</dbReference>
<dbReference type="GO" id="GO:0009279">
    <property type="term" value="C:cell outer membrane"/>
    <property type="evidence" value="ECO:0007669"/>
    <property type="project" value="UniProtKB-SubCell"/>
</dbReference>
<proteinExistence type="inferred from homology"/>
<dbReference type="EMBL" id="FOJG01000002">
    <property type="protein sequence ID" value="SEW51295.1"/>
    <property type="molecule type" value="Genomic_DNA"/>
</dbReference>
<evidence type="ECO:0000256" key="5">
    <source>
        <dbReference type="ARBA" id="ARBA00023136"/>
    </source>
</evidence>
<evidence type="ECO:0000256" key="8">
    <source>
        <dbReference type="SAM" id="SignalP"/>
    </source>
</evidence>
<evidence type="ECO:0000256" key="4">
    <source>
        <dbReference type="ARBA" id="ARBA00022692"/>
    </source>
</evidence>
<evidence type="ECO:0000313" key="11">
    <source>
        <dbReference type="Proteomes" id="UP000199310"/>
    </source>
</evidence>
<dbReference type="Gene3D" id="2.60.40.1120">
    <property type="entry name" value="Carboxypeptidase-like, regulatory domain"/>
    <property type="match status" value="1"/>
</dbReference>
<dbReference type="PROSITE" id="PS52016">
    <property type="entry name" value="TONB_DEPENDENT_REC_3"/>
    <property type="match status" value="1"/>
</dbReference>
<evidence type="ECO:0000256" key="7">
    <source>
        <dbReference type="PROSITE-ProRule" id="PRU01360"/>
    </source>
</evidence>